<proteinExistence type="predicted"/>
<evidence type="ECO:0000313" key="2">
    <source>
        <dbReference type="EMBL" id="MFD1105235.1"/>
    </source>
</evidence>
<sequence length="213" mass="21455">MIRFAPSMRALAVCLAFLAGYVDALGFLATSGFFVSFMSGNSTRLAVGLAGARAEAVAAGTLILCFVSGVILGAVTGAKAGPRQSAAVLLLVALLLGGAAAVSRWSGLWTPGLLAIAMGAENAVVEREGEAPLGVTYMTGSLVRVGFGLSGLITGRRHAGWTGYALLWAGLVGGALAGASLFPMLRQDAMLLASSAAGALAIWAWIAGTRIEA</sequence>
<dbReference type="EMBL" id="JBHTLS010000122">
    <property type="protein sequence ID" value="MFD1105235.1"/>
    <property type="molecule type" value="Genomic_DNA"/>
</dbReference>
<feature type="transmembrane region" description="Helical" evidence="1">
    <location>
        <begin position="87"/>
        <end position="105"/>
    </location>
</feature>
<gene>
    <name evidence="2" type="ORF">ACFQ24_10195</name>
</gene>
<feature type="transmembrane region" description="Helical" evidence="1">
    <location>
        <begin position="189"/>
        <end position="208"/>
    </location>
</feature>
<name>A0ABW3P243_9SPHN</name>
<dbReference type="Proteomes" id="UP001597203">
    <property type="component" value="Unassembled WGS sequence"/>
</dbReference>
<feature type="transmembrane region" description="Helical" evidence="1">
    <location>
        <begin position="165"/>
        <end position="183"/>
    </location>
</feature>
<comment type="caution">
    <text evidence="2">The sequence shown here is derived from an EMBL/GenBank/DDBJ whole genome shotgun (WGS) entry which is preliminary data.</text>
</comment>
<accession>A0ABW3P243</accession>
<feature type="transmembrane region" description="Helical" evidence="1">
    <location>
        <begin position="56"/>
        <end position="75"/>
    </location>
</feature>
<organism evidence="2 3">
    <name type="scientific">Sphingobium olei</name>
    <dbReference type="NCBI Taxonomy" id="420955"/>
    <lineage>
        <taxon>Bacteria</taxon>
        <taxon>Pseudomonadati</taxon>
        <taxon>Pseudomonadota</taxon>
        <taxon>Alphaproteobacteria</taxon>
        <taxon>Sphingomonadales</taxon>
        <taxon>Sphingomonadaceae</taxon>
        <taxon>Sphingobium</taxon>
    </lineage>
</organism>
<dbReference type="InterPro" id="IPR010699">
    <property type="entry name" value="DUF1275"/>
</dbReference>
<evidence type="ECO:0000313" key="3">
    <source>
        <dbReference type="Proteomes" id="UP001597203"/>
    </source>
</evidence>
<protein>
    <submittedName>
        <fullName evidence="2">YoaK family protein</fullName>
    </submittedName>
</protein>
<keyword evidence="1" id="KW-0812">Transmembrane</keyword>
<reference evidence="3" key="1">
    <citation type="journal article" date="2019" name="Int. J. Syst. Evol. Microbiol.">
        <title>The Global Catalogue of Microorganisms (GCM) 10K type strain sequencing project: providing services to taxonomists for standard genome sequencing and annotation.</title>
        <authorList>
            <consortium name="The Broad Institute Genomics Platform"/>
            <consortium name="The Broad Institute Genome Sequencing Center for Infectious Disease"/>
            <person name="Wu L."/>
            <person name="Ma J."/>
        </authorList>
    </citation>
    <scope>NUCLEOTIDE SEQUENCE [LARGE SCALE GENOMIC DNA]</scope>
    <source>
        <strain evidence="3">CCUG 54329</strain>
    </source>
</reference>
<dbReference type="RefSeq" id="WP_380910908.1">
    <property type="nucleotide sequence ID" value="NZ_JBHTLS010000122.1"/>
</dbReference>
<keyword evidence="3" id="KW-1185">Reference proteome</keyword>
<evidence type="ECO:0000256" key="1">
    <source>
        <dbReference type="SAM" id="Phobius"/>
    </source>
</evidence>
<dbReference type="PANTHER" id="PTHR37314">
    <property type="entry name" value="SLR0142 PROTEIN"/>
    <property type="match status" value="1"/>
</dbReference>
<dbReference type="PANTHER" id="PTHR37314:SF4">
    <property type="entry name" value="UPF0700 TRANSMEMBRANE PROTEIN YOAK"/>
    <property type="match status" value="1"/>
</dbReference>
<keyword evidence="1" id="KW-1133">Transmembrane helix</keyword>
<dbReference type="Pfam" id="PF06912">
    <property type="entry name" value="DUF1275"/>
    <property type="match status" value="1"/>
</dbReference>
<keyword evidence="1" id="KW-0472">Membrane</keyword>